<evidence type="ECO:0000313" key="17">
    <source>
        <dbReference type="Proteomes" id="UP000236919"/>
    </source>
</evidence>
<dbReference type="OrthoDB" id="9796221at2"/>
<dbReference type="NCBIfam" id="TIGR01785">
    <property type="entry name" value="TonB-hemin"/>
    <property type="match status" value="1"/>
</dbReference>
<dbReference type="PROSITE" id="PS52016">
    <property type="entry name" value="TONB_DEPENDENT_REC_3"/>
    <property type="match status" value="1"/>
</dbReference>
<dbReference type="Pfam" id="PF07715">
    <property type="entry name" value="Plug"/>
    <property type="match status" value="1"/>
</dbReference>
<dbReference type="GO" id="GO:0009279">
    <property type="term" value="C:cell outer membrane"/>
    <property type="evidence" value="ECO:0007669"/>
    <property type="project" value="UniProtKB-SubCell"/>
</dbReference>
<dbReference type="GO" id="GO:0044718">
    <property type="term" value="P:siderophore transmembrane transport"/>
    <property type="evidence" value="ECO:0007669"/>
    <property type="project" value="TreeGrafter"/>
</dbReference>
<dbReference type="AlphaFoldDB" id="A0A2S4MGZ6"/>
<keyword evidence="5 11" id="KW-0812">Transmembrane</keyword>
<keyword evidence="6" id="KW-0732">Signal</keyword>
<evidence type="ECO:0000313" key="16">
    <source>
        <dbReference type="EMBL" id="POR54000.1"/>
    </source>
</evidence>
<dbReference type="PANTHER" id="PTHR30069">
    <property type="entry name" value="TONB-DEPENDENT OUTER MEMBRANE RECEPTOR"/>
    <property type="match status" value="1"/>
</dbReference>
<keyword evidence="3 11" id="KW-0813">Transport</keyword>
<evidence type="ECO:0000256" key="5">
    <source>
        <dbReference type="ARBA" id="ARBA00022692"/>
    </source>
</evidence>
<dbReference type="RefSeq" id="WP_103717223.1">
    <property type="nucleotide sequence ID" value="NZ_PQFZ01000003.1"/>
</dbReference>
<comment type="caution">
    <text evidence="16">The sequence shown here is derived from an EMBL/GenBank/DDBJ whole genome shotgun (WGS) entry which is preliminary data.</text>
</comment>
<dbReference type="PANTHER" id="PTHR30069:SF29">
    <property type="entry name" value="HEMOGLOBIN AND HEMOGLOBIN-HAPTOGLOBIN-BINDING PROTEIN 1-RELATED"/>
    <property type="match status" value="1"/>
</dbReference>
<keyword evidence="17" id="KW-1185">Reference proteome</keyword>
<dbReference type="InterPro" id="IPR037066">
    <property type="entry name" value="Plug_dom_sf"/>
</dbReference>
<dbReference type="InterPro" id="IPR012910">
    <property type="entry name" value="Plug_dom"/>
</dbReference>
<dbReference type="InterPro" id="IPR010949">
    <property type="entry name" value="TonB_Hb/transfer/lactofer_rcpt"/>
</dbReference>
<keyword evidence="4 11" id="KW-1134">Transmembrane beta strand</keyword>
<dbReference type="InterPro" id="IPR011276">
    <property type="entry name" value="TonB_haem/Hb_rcpt"/>
</dbReference>
<feature type="region of interest" description="Disordered" evidence="13">
    <location>
        <begin position="484"/>
        <end position="507"/>
    </location>
</feature>
<dbReference type="Gene3D" id="2.170.130.10">
    <property type="entry name" value="TonB-dependent receptor, plug domain"/>
    <property type="match status" value="1"/>
</dbReference>
<evidence type="ECO:0000256" key="4">
    <source>
        <dbReference type="ARBA" id="ARBA00022452"/>
    </source>
</evidence>
<dbReference type="CDD" id="cd01347">
    <property type="entry name" value="ligand_gated_channel"/>
    <property type="match status" value="1"/>
</dbReference>
<accession>A0A2S4MGZ6</accession>
<dbReference type="Pfam" id="PF00593">
    <property type="entry name" value="TonB_dep_Rec_b-barrel"/>
    <property type="match status" value="1"/>
</dbReference>
<reference evidence="16 17" key="1">
    <citation type="submission" date="2018-01" db="EMBL/GenBank/DDBJ databases">
        <title>Genomic Encyclopedia of Type Strains, Phase III (KMG-III): the genomes of soil and plant-associated and newly described type strains.</title>
        <authorList>
            <person name="Whitman W."/>
        </authorList>
    </citation>
    <scope>NUCLEOTIDE SEQUENCE [LARGE SCALE GENOMIC DNA]</scope>
    <source>
        <strain evidence="16 17">1131</strain>
    </source>
</reference>
<dbReference type="NCBIfam" id="TIGR01786">
    <property type="entry name" value="TonB-hemlactrns"/>
    <property type="match status" value="1"/>
</dbReference>
<evidence type="ECO:0000256" key="1">
    <source>
        <dbReference type="ARBA" id="ARBA00004571"/>
    </source>
</evidence>
<evidence type="ECO:0000256" key="8">
    <source>
        <dbReference type="ARBA" id="ARBA00023136"/>
    </source>
</evidence>
<proteinExistence type="inferred from homology"/>
<keyword evidence="7 12" id="KW-0798">TonB box</keyword>
<dbReference type="GO" id="GO:0015344">
    <property type="term" value="F:siderophore uptake transmembrane transporter activity"/>
    <property type="evidence" value="ECO:0007669"/>
    <property type="project" value="TreeGrafter"/>
</dbReference>
<sequence>MSLDFGGKDWTWAMGEYSARLRGGVALGSLMLALMAGPAYAQQQGRSQPAASAANPDSPDSPVVLDQINVQGEAVPGGALLNGPTTTRTTRQELDREQVRNLTDLANRVEAGISFNRQNNSLNIRGLDGARVLTTIDGIRQPFLIDTRISRGAQNAFDFDSLSTLDLLRGGSGASTLGGGALGGALAVRTLDPEDLLRNGRSYGTLAKTGYDSTDRAWFGSGAVAARMGNTSVLLQGGFRDGHEIDSKGSNKSIGATRTAPNPSDFNQYNVLGKIYQEVGDHRFGLTAEFFKRADRTQVRNNTVSLTGNFRPGAYETGEDVERNRVSLTYDYKRPGGLLDEAHATLYWQRLKRNDITNAWRFTSIVGPYARDNSNEENAYGFNGYVLKNFQTGVLSHRVTLGTELRTTSLEQYSAGVDNCPARPASGSFTGTLATCNNLFTNQADQPKIDGKLVGLYAHDEIGLIDNRLRITPGVRFDWYEEEPQDTPAYTNGGSRPVGLPPSSSDTGWSPRIRLEYDILKNAPLVKDVTVFAQWAKTFRAPTADELYGRFGGTSTYLRIGNPYLRPEVGNGIDVGLRFGDKQLGGSITYFHTNYRNFIETYQVQAAGVGGLYPQGGITSYQNINRAEIQGFEANGQYAFMPNWLVRGSFAYTRGKNKDNDTFLNSIPPMQGIVAVAYGTDVWGAEVSTKLAAARDDVSTVSAGTGFKAPGYAIFNASAWWRPLQQVADLELQVGVYNIFDRKYFDAVNVPLSRPQGRDYYSEPGRTVKATMKYQF</sequence>
<dbReference type="Proteomes" id="UP000236919">
    <property type="component" value="Unassembled WGS sequence"/>
</dbReference>
<keyword evidence="8 11" id="KW-0472">Membrane</keyword>
<evidence type="ECO:0000256" key="13">
    <source>
        <dbReference type="SAM" id="MobiDB-lite"/>
    </source>
</evidence>
<dbReference type="InterPro" id="IPR000531">
    <property type="entry name" value="Beta-barrel_TonB"/>
</dbReference>
<evidence type="ECO:0000256" key="6">
    <source>
        <dbReference type="ARBA" id="ARBA00022729"/>
    </source>
</evidence>
<evidence type="ECO:0000259" key="14">
    <source>
        <dbReference type="Pfam" id="PF00593"/>
    </source>
</evidence>
<evidence type="ECO:0000256" key="11">
    <source>
        <dbReference type="PROSITE-ProRule" id="PRU01360"/>
    </source>
</evidence>
<comment type="subcellular location">
    <subcellularLocation>
        <location evidence="1 11">Cell outer membrane</location>
        <topology evidence="1 11">Multi-pass membrane protein</topology>
    </subcellularLocation>
</comment>
<evidence type="ECO:0000256" key="9">
    <source>
        <dbReference type="ARBA" id="ARBA00023170"/>
    </source>
</evidence>
<dbReference type="EMBL" id="PQFZ01000003">
    <property type="protein sequence ID" value="POR54000.1"/>
    <property type="molecule type" value="Genomic_DNA"/>
</dbReference>
<dbReference type="SUPFAM" id="SSF56935">
    <property type="entry name" value="Porins"/>
    <property type="match status" value="1"/>
</dbReference>
<evidence type="ECO:0000256" key="10">
    <source>
        <dbReference type="ARBA" id="ARBA00023237"/>
    </source>
</evidence>
<evidence type="ECO:0000256" key="2">
    <source>
        <dbReference type="ARBA" id="ARBA00009810"/>
    </source>
</evidence>
<dbReference type="Gene3D" id="2.40.170.20">
    <property type="entry name" value="TonB-dependent receptor, beta-barrel domain"/>
    <property type="match status" value="1"/>
</dbReference>
<evidence type="ECO:0000256" key="3">
    <source>
        <dbReference type="ARBA" id="ARBA00022448"/>
    </source>
</evidence>
<protein>
    <submittedName>
        <fullName evidence="16">Hemoglobin/transferrin/lactoferrin receptor protein</fullName>
    </submittedName>
</protein>
<feature type="domain" description="TonB-dependent receptor-like beta-barrel" evidence="14">
    <location>
        <begin position="262"/>
        <end position="739"/>
    </location>
</feature>
<comment type="similarity">
    <text evidence="2 11 12">Belongs to the TonB-dependent receptor family.</text>
</comment>
<evidence type="ECO:0000256" key="12">
    <source>
        <dbReference type="RuleBase" id="RU003357"/>
    </source>
</evidence>
<dbReference type="GO" id="GO:0015232">
    <property type="term" value="F:heme transmembrane transporter activity"/>
    <property type="evidence" value="ECO:0007669"/>
    <property type="project" value="InterPro"/>
</dbReference>
<feature type="domain" description="TonB-dependent receptor plug" evidence="15">
    <location>
        <begin position="86"/>
        <end position="185"/>
    </location>
</feature>
<keyword evidence="10 11" id="KW-0998">Cell outer membrane</keyword>
<dbReference type="InterPro" id="IPR039426">
    <property type="entry name" value="TonB-dep_rcpt-like"/>
</dbReference>
<evidence type="ECO:0000259" key="15">
    <source>
        <dbReference type="Pfam" id="PF07715"/>
    </source>
</evidence>
<dbReference type="InterPro" id="IPR036942">
    <property type="entry name" value="Beta-barrel_TonB_sf"/>
</dbReference>
<name>A0A2S4MGZ6_9HYPH</name>
<keyword evidence="9 16" id="KW-0675">Receptor</keyword>
<gene>
    <name evidence="16" type="ORF">CYD53_10397</name>
</gene>
<evidence type="ECO:0000256" key="7">
    <source>
        <dbReference type="ARBA" id="ARBA00023077"/>
    </source>
</evidence>
<organism evidence="16 17">
    <name type="scientific">Bosea psychrotolerans</name>
    <dbReference type="NCBI Taxonomy" id="1871628"/>
    <lineage>
        <taxon>Bacteria</taxon>
        <taxon>Pseudomonadati</taxon>
        <taxon>Pseudomonadota</taxon>
        <taxon>Alphaproteobacteria</taxon>
        <taxon>Hyphomicrobiales</taxon>
        <taxon>Boseaceae</taxon>
        <taxon>Bosea</taxon>
    </lineage>
</organism>